<organism evidence="1">
    <name type="scientific">uncultured Pyrinomonadaceae bacterium</name>
    <dbReference type="NCBI Taxonomy" id="2283094"/>
    <lineage>
        <taxon>Bacteria</taxon>
        <taxon>Pseudomonadati</taxon>
        <taxon>Acidobacteriota</taxon>
        <taxon>Blastocatellia</taxon>
        <taxon>Blastocatellales</taxon>
        <taxon>Pyrinomonadaceae</taxon>
        <taxon>environmental samples</taxon>
    </lineage>
</organism>
<dbReference type="EMBL" id="CADCUR010000261">
    <property type="protein sequence ID" value="CAA9419405.1"/>
    <property type="molecule type" value="Genomic_DNA"/>
</dbReference>
<reference evidence="1" key="1">
    <citation type="submission" date="2020-02" db="EMBL/GenBank/DDBJ databases">
        <authorList>
            <person name="Meier V. D."/>
        </authorList>
    </citation>
    <scope>NUCLEOTIDE SEQUENCE</scope>
    <source>
        <strain evidence="1">AVDCRST_MAG74</strain>
    </source>
</reference>
<evidence type="ECO:0000313" key="1">
    <source>
        <dbReference type="EMBL" id="CAA9419405.1"/>
    </source>
</evidence>
<name>A0A6J4PLJ5_9BACT</name>
<protein>
    <submittedName>
        <fullName evidence="1">Uncharacterized protein</fullName>
    </submittedName>
</protein>
<dbReference type="AlphaFoldDB" id="A0A6J4PLJ5"/>
<gene>
    <name evidence="1" type="ORF">AVDCRST_MAG74-2827</name>
</gene>
<proteinExistence type="predicted"/>
<accession>A0A6J4PLJ5</accession>
<sequence length="60" mass="7168">MSDLDDTLMMANRATAESERLIAEFKKSLKRNEEFIERGRACLEKTREDLRDIKSRVFRF</sequence>